<feature type="region of interest" description="Disordered" evidence="13">
    <location>
        <begin position="1"/>
        <end position="166"/>
    </location>
</feature>
<comment type="subcellular location">
    <subcellularLocation>
        <location evidence="11">Chromosome</location>
        <location evidence="11">Centromere</location>
        <location evidence="11">Kinetochore</location>
    </subcellularLocation>
    <subcellularLocation>
        <location evidence="11">Nucleus</location>
    </subcellularLocation>
</comment>
<dbReference type="Pfam" id="PF24487">
    <property type="entry name" value="NDC80_loop"/>
    <property type="match status" value="1"/>
</dbReference>
<dbReference type="GO" id="GO:0051301">
    <property type="term" value="P:cell division"/>
    <property type="evidence" value="ECO:0007669"/>
    <property type="project" value="UniProtKB-UniRule"/>
</dbReference>
<comment type="function">
    <text evidence="1 11">Acts as a component of the essential kinetochore-associated NDC80 complex, which is required for chromosome segregation and spindle checkpoint activity.</text>
</comment>
<feature type="region of interest" description="Disordered" evidence="13">
    <location>
        <begin position="458"/>
        <end position="482"/>
    </location>
</feature>
<dbReference type="AlphaFoldDB" id="A0A6A6HFS0"/>
<evidence type="ECO:0000313" key="17">
    <source>
        <dbReference type="Proteomes" id="UP000800092"/>
    </source>
</evidence>
<keyword evidence="4 11" id="KW-0132">Cell division</keyword>
<evidence type="ECO:0000256" key="13">
    <source>
        <dbReference type="SAM" id="MobiDB-lite"/>
    </source>
</evidence>
<dbReference type="OrthoDB" id="7459479at2759"/>
<evidence type="ECO:0000259" key="14">
    <source>
        <dbReference type="Pfam" id="PF03801"/>
    </source>
</evidence>
<evidence type="ECO:0000256" key="9">
    <source>
        <dbReference type="ARBA" id="ARBA00023306"/>
    </source>
</evidence>
<feature type="compositionally biased region" description="Polar residues" evidence="13">
    <location>
        <begin position="120"/>
        <end position="140"/>
    </location>
</feature>
<dbReference type="PANTHER" id="PTHR10643">
    <property type="entry name" value="KINETOCHORE PROTEIN NDC80"/>
    <property type="match status" value="1"/>
</dbReference>
<keyword evidence="17" id="KW-1185">Reference proteome</keyword>
<evidence type="ECO:0000256" key="2">
    <source>
        <dbReference type="ARBA" id="ARBA00007050"/>
    </source>
</evidence>
<protein>
    <recommendedName>
        <fullName evidence="11">Kinetochore protein NDC80</fullName>
    </recommendedName>
</protein>
<feature type="coiled-coil region" evidence="12">
    <location>
        <begin position="346"/>
        <end position="373"/>
    </location>
</feature>
<keyword evidence="5 11" id="KW-0498">Mitosis</keyword>
<keyword evidence="7 12" id="KW-0175">Coiled coil</keyword>
<dbReference type="FunFam" id="1.10.418.30:FF:000001">
    <property type="entry name" value="Probable kinetochore protein ndc80"/>
    <property type="match status" value="1"/>
</dbReference>
<dbReference type="InterPro" id="IPR055260">
    <property type="entry name" value="Ndc80_CH"/>
</dbReference>
<evidence type="ECO:0000256" key="10">
    <source>
        <dbReference type="ARBA" id="ARBA00023328"/>
    </source>
</evidence>
<evidence type="ECO:0000256" key="3">
    <source>
        <dbReference type="ARBA" id="ARBA00022454"/>
    </source>
</evidence>
<feature type="coiled-coil region" evidence="12">
    <location>
        <begin position="600"/>
        <end position="659"/>
    </location>
</feature>
<feature type="compositionally biased region" description="Polar residues" evidence="13">
    <location>
        <begin position="71"/>
        <end position="81"/>
    </location>
</feature>
<dbReference type="GO" id="GO:0031262">
    <property type="term" value="C:Ndc80 complex"/>
    <property type="evidence" value="ECO:0007669"/>
    <property type="project" value="UniProtKB-UniRule"/>
</dbReference>
<keyword evidence="9 11" id="KW-0131">Cell cycle</keyword>
<dbReference type="Proteomes" id="UP000800092">
    <property type="component" value="Unassembled WGS sequence"/>
</dbReference>
<dbReference type="Gene3D" id="1.10.418.30">
    <property type="entry name" value="Ncd80 complex, Ncd80 subunit"/>
    <property type="match status" value="1"/>
</dbReference>
<dbReference type="Pfam" id="PF03801">
    <property type="entry name" value="Ndc80_HEC"/>
    <property type="match status" value="1"/>
</dbReference>
<reference evidence="16" key="1">
    <citation type="journal article" date="2020" name="Stud. Mycol.">
        <title>101 Dothideomycetes genomes: a test case for predicting lifestyles and emergence of pathogens.</title>
        <authorList>
            <person name="Haridas S."/>
            <person name="Albert R."/>
            <person name="Binder M."/>
            <person name="Bloem J."/>
            <person name="Labutti K."/>
            <person name="Salamov A."/>
            <person name="Andreopoulos B."/>
            <person name="Baker S."/>
            <person name="Barry K."/>
            <person name="Bills G."/>
            <person name="Bluhm B."/>
            <person name="Cannon C."/>
            <person name="Castanera R."/>
            <person name="Culley D."/>
            <person name="Daum C."/>
            <person name="Ezra D."/>
            <person name="Gonzalez J."/>
            <person name="Henrissat B."/>
            <person name="Kuo A."/>
            <person name="Liang C."/>
            <person name="Lipzen A."/>
            <person name="Lutzoni F."/>
            <person name="Magnuson J."/>
            <person name="Mondo S."/>
            <person name="Nolan M."/>
            <person name="Ohm R."/>
            <person name="Pangilinan J."/>
            <person name="Park H.-J."/>
            <person name="Ramirez L."/>
            <person name="Alfaro M."/>
            <person name="Sun H."/>
            <person name="Tritt A."/>
            <person name="Yoshinaga Y."/>
            <person name="Zwiers L.-H."/>
            <person name="Turgeon B."/>
            <person name="Goodwin S."/>
            <person name="Spatafora J."/>
            <person name="Crous P."/>
            <person name="Grigoriev I."/>
        </authorList>
    </citation>
    <scope>NUCLEOTIDE SEQUENCE</scope>
    <source>
        <strain evidence="16">Tuck. ex Michener</strain>
    </source>
</reference>
<feature type="domain" description="Kinetochore protein NDC80 loop region" evidence="15">
    <location>
        <begin position="461"/>
        <end position="534"/>
    </location>
</feature>
<keyword evidence="10 11" id="KW-0137">Centromere</keyword>
<name>A0A6A6HFS0_VIRVR</name>
<sequence>MAQEPGLFSVRRPRETLGSINHNSSAIPMPSSAMKRSNSASNLQQPPFTANHVRSTSGSRMSLAPGRPSQPMFQRSSSGNNLAEMGGFSTVQRNSTSNAFGSAQGRKSYAPTTPAHAIQSLEQSTQRRSSVYSARPSSGTGAPGGHQSFFATQPVPGGVPQDPRRLRDGSVRAQMAQELMEYLTTHNFEMEMKHSLTHKTMTSPTQKDFNYMFQWLYHRVDPAYRFQKNIDTEVPPLLKQMRYPFEKSIMKSQIAAVGGNNWYTFLGLLHWMMQLARMMEQYAMGTYDEACVDAGYDVSGDRIIFQFLSDAYREWLSVEDDQDEDDADRLIKPHVDAMAAKFDAANAQHIDTAKTLEAEHQALQGQIEELERTGPRITKLDEQIRILEEDRVKFESYNNNMEAKVEKYVKRGELLEEEIKKVEQEIEEAEREKKDLQESIDKQGITIQDIERMNAERERLQKGVESTSQRLEESKQKSREKELEAAKKLDELERLVERYNSLCHQIGIIPSTAPNAKEQEYELVLTVNEGPNFHSSQLGSSQDSETDRLLADAGNGYQPHHLLNLDLRGSVKSNVLSLRKDISERRNAALEADMNNQDLLDKIREAMDDNQAEVEALGHRVRAAEEEFERTREIGQEQKMKSDAQIERMEKELAKMRQGLGESVQLMEQREMNTNIEYEQLTLKAASVREELHTEIERMLNDIIKFKVHVQKSLEDYETFVSEEVERECEEQANNDEHGADAEE</sequence>
<gene>
    <name evidence="16" type="ORF">EV356DRAFT_522147</name>
</gene>
<evidence type="ECO:0000313" key="16">
    <source>
        <dbReference type="EMBL" id="KAF2236752.1"/>
    </source>
</evidence>
<dbReference type="EMBL" id="ML991783">
    <property type="protein sequence ID" value="KAF2236752.1"/>
    <property type="molecule type" value="Genomic_DNA"/>
</dbReference>
<evidence type="ECO:0000256" key="8">
    <source>
        <dbReference type="ARBA" id="ARBA00023242"/>
    </source>
</evidence>
<evidence type="ECO:0000256" key="5">
    <source>
        <dbReference type="ARBA" id="ARBA00022776"/>
    </source>
</evidence>
<keyword evidence="6 11" id="KW-0995">Kinetochore</keyword>
<comment type="subunit">
    <text evidence="11">Component of the NDC80 complex.</text>
</comment>
<feature type="domain" description="Kinetochore protein Ndc80 CH" evidence="14">
    <location>
        <begin position="126"/>
        <end position="282"/>
    </location>
</feature>
<feature type="compositionally biased region" description="Basic and acidic residues" evidence="13">
    <location>
        <begin position="470"/>
        <end position="482"/>
    </location>
</feature>
<proteinExistence type="inferred from homology"/>
<dbReference type="GO" id="GO:0051315">
    <property type="term" value="P:attachment of mitotic spindle microtubules to kinetochore"/>
    <property type="evidence" value="ECO:0007669"/>
    <property type="project" value="UniProtKB-UniRule"/>
</dbReference>
<accession>A0A6A6HFS0</accession>
<evidence type="ECO:0000256" key="7">
    <source>
        <dbReference type="ARBA" id="ARBA00023054"/>
    </source>
</evidence>
<evidence type="ECO:0000256" key="11">
    <source>
        <dbReference type="RuleBase" id="RU368072"/>
    </source>
</evidence>
<evidence type="ECO:0000256" key="1">
    <source>
        <dbReference type="ARBA" id="ARBA00002772"/>
    </source>
</evidence>
<dbReference type="PANTHER" id="PTHR10643:SF2">
    <property type="entry name" value="KINETOCHORE PROTEIN NDC80 HOMOLOG"/>
    <property type="match status" value="1"/>
</dbReference>
<evidence type="ECO:0000256" key="6">
    <source>
        <dbReference type="ARBA" id="ARBA00022838"/>
    </source>
</evidence>
<dbReference type="GO" id="GO:0005634">
    <property type="term" value="C:nucleus"/>
    <property type="evidence" value="ECO:0007669"/>
    <property type="project" value="UniProtKB-SubCell"/>
</dbReference>
<dbReference type="InterPro" id="IPR038273">
    <property type="entry name" value="Ndc80_sf"/>
</dbReference>
<dbReference type="InterPro" id="IPR057091">
    <property type="entry name" value="NDC80_loop"/>
</dbReference>
<evidence type="ECO:0000256" key="12">
    <source>
        <dbReference type="SAM" id="Coils"/>
    </source>
</evidence>
<dbReference type="InterPro" id="IPR005550">
    <property type="entry name" value="Kinetochore_Ndc80"/>
</dbReference>
<keyword evidence="3 11" id="KW-0158">Chromosome</keyword>
<dbReference type="Gene3D" id="1.10.287.1490">
    <property type="match status" value="1"/>
</dbReference>
<comment type="similarity">
    <text evidence="2 11">Belongs to the NDC80/HEC1 family.</text>
</comment>
<feature type="compositionally biased region" description="Polar residues" evidence="13">
    <location>
        <begin position="34"/>
        <end position="60"/>
    </location>
</feature>
<keyword evidence="8 11" id="KW-0539">Nucleus</keyword>
<organism evidence="16 17">
    <name type="scientific">Viridothelium virens</name>
    <name type="common">Speckled blister lichen</name>
    <name type="synonym">Trypethelium virens</name>
    <dbReference type="NCBI Taxonomy" id="1048519"/>
    <lineage>
        <taxon>Eukaryota</taxon>
        <taxon>Fungi</taxon>
        <taxon>Dikarya</taxon>
        <taxon>Ascomycota</taxon>
        <taxon>Pezizomycotina</taxon>
        <taxon>Dothideomycetes</taxon>
        <taxon>Dothideomycetes incertae sedis</taxon>
        <taxon>Trypetheliales</taxon>
        <taxon>Trypetheliaceae</taxon>
        <taxon>Viridothelium</taxon>
    </lineage>
</organism>
<evidence type="ECO:0000259" key="15">
    <source>
        <dbReference type="Pfam" id="PF24487"/>
    </source>
</evidence>
<evidence type="ECO:0000256" key="4">
    <source>
        <dbReference type="ARBA" id="ARBA00022618"/>
    </source>
</evidence>
<feature type="compositionally biased region" description="Polar residues" evidence="13">
    <location>
        <begin position="89"/>
        <end position="101"/>
    </location>
</feature>